<dbReference type="OrthoDB" id="3562788at2759"/>
<name>A0A370U170_9HELO</name>
<feature type="compositionally biased region" description="Basic and acidic residues" evidence="1">
    <location>
        <begin position="501"/>
        <end position="513"/>
    </location>
</feature>
<dbReference type="RefSeq" id="XP_031874173.1">
    <property type="nucleotide sequence ID" value="XM_032010119.1"/>
</dbReference>
<feature type="region of interest" description="Disordered" evidence="1">
    <location>
        <begin position="1"/>
        <end position="186"/>
    </location>
</feature>
<dbReference type="EMBL" id="NPIC01000001">
    <property type="protein sequence ID" value="RDL41517.1"/>
    <property type="molecule type" value="Genomic_DNA"/>
</dbReference>
<organism evidence="2 3">
    <name type="scientific">Venustampulla echinocandica</name>
    <dbReference type="NCBI Taxonomy" id="2656787"/>
    <lineage>
        <taxon>Eukaryota</taxon>
        <taxon>Fungi</taxon>
        <taxon>Dikarya</taxon>
        <taxon>Ascomycota</taxon>
        <taxon>Pezizomycotina</taxon>
        <taxon>Leotiomycetes</taxon>
        <taxon>Helotiales</taxon>
        <taxon>Pleuroascaceae</taxon>
        <taxon>Venustampulla</taxon>
    </lineage>
</organism>
<dbReference type="Proteomes" id="UP000254866">
    <property type="component" value="Unassembled WGS sequence"/>
</dbReference>
<feature type="compositionally biased region" description="Basic and acidic residues" evidence="1">
    <location>
        <begin position="120"/>
        <end position="132"/>
    </location>
</feature>
<accession>A0A370U170</accession>
<evidence type="ECO:0000313" key="2">
    <source>
        <dbReference type="EMBL" id="RDL41517.1"/>
    </source>
</evidence>
<feature type="region of interest" description="Disordered" evidence="1">
    <location>
        <begin position="300"/>
        <end position="326"/>
    </location>
</feature>
<gene>
    <name evidence="2" type="ORF">BP5553_01496</name>
</gene>
<feature type="compositionally biased region" description="Basic and acidic residues" evidence="1">
    <location>
        <begin position="81"/>
        <end position="93"/>
    </location>
</feature>
<sequence length="1283" mass="143679">MSQPIAQPEAPRARTASWSWRRFFRKDDSNTAPPPQESAPRPGVARRISRKVVPGLPRPGTFKRQQSELRDRLVPSIILDTPERRTVSTDRNRSLPRAGTFKRRQSDLRDRPVPSIILDTPERRTVSKDRNRSYASYRDPSTAVERGRRRSRPEFLETTIDDMLDKPSKPSSNSSISGPLAYSGTKADPVPWDTWMSIRNEGISGIAGRYTQGGGEVFSQADQEYQPSEDIPDTFRNSTLGTFEPDNEAMYEGKIDEHNEEMNDDASNTNPLQREFLAREDIWQGYKISGSDITPWHQNISEPNFRKPSESIFTGDSEDESGSTRENKNEIANWAVSTSDIASVASVDEDIFSTAGSLSTNSTVSSIRLTAIDHLVGVFVADNELAPLYAQAAKRLGQERFVRNQRRLLKIYFLDLRSRTQSQLHEQAIRILRGRSERTSIAEQIWSIVSPNKSKSADMKALLAQKPDKQIQLERLLGTQISDENIDEEAGLATDSESSEESEKSDSEGSDFADKEAKYPNVALATDFLVGGPAFKQYVTNVRTFLRLEVGPSTLQEQVVKGDVKSATRLLQQHFHEVAIDEFNWLHELVDIGCEFEEMAKLLIDSEAGSPWILMSAPPTDLLIMCRRWHRENCVHKGGHKIETAPRVISANTPKAISHEPERGMTGVKESIGKWCGLAGVLPLADEQDTVEWMRWTSCVQFTGEDNSVAWVSYAEEEFPAKPEIRLARIVDTLRRTCSAIGFLQESDLICDGFTVLKLDTGKELCIELSQINVEPIEELYLIIKTLEEGMLHDPTNLVRFKICSLAAEAFVSMFGERYHEHEISLDAVLNDCALAAQILSLGVLSYSQAHIGHLSPGFLVGSLQEVHLLGTSPETSSHVVTRLRNFTCMKDMVRDPVLVFQIATEGSSLSDPPVDYDLLASPQDLAITWSPTRFITEPNGTNLYAVEIRGGMINFPQTSSTKAHWSPGQNYHGEYGSGFIWDQKILIGGTIINDKCPLDETKSWQHPANYAYVKRLGTSDTRWELREKQVGMQGGQYITLAFNPTYIKQDGVTLKQQQLMLPFNEIDLAFLNSTCGLQISFCTGVARRVPLRVLLADVMVPFVESRLSKPAHWEELKTKFAIVENFRSDLGQWFDRLSTGLRESAIQIVRSMLGILKDTGIDKNGEELVIAWVRKEDPYLCLRLRCEKTSLWARILADSEDCATFACITPLCIEIEKHKCRGLEVAPWHSVSNLLDTAVCQHLESGADNSCEHTCAVAVAASGVILDWEVGIESHCQSVVDE</sequence>
<reference evidence="2 3" key="1">
    <citation type="journal article" date="2018" name="IMA Fungus">
        <title>IMA Genome-F 9: Draft genome sequence of Annulohypoxylon stygium, Aspergillus mulundensis, Berkeleyomyces basicola (syn. Thielaviopsis basicola), Ceratocystis smalleyi, two Cercospora beticola strains, Coleophoma cylindrospora, Fusarium fracticaudum, Phialophora cf. hyalina, and Morchella septimelata.</title>
        <authorList>
            <person name="Wingfield B.D."/>
            <person name="Bills G.F."/>
            <person name="Dong Y."/>
            <person name="Huang W."/>
            <person name="Nel W.J."/>
            <person name="Swalarsk-Parry B.S."/>
            <person name="Vaghefi N."/>
            <person name="Wilken P.M."/>
            <person name="An Z."/>
            <person name="de Beer Z.W."/>
            <person name="De Vos L."/>
            <person name="Chen L."/>
            <person name="Duong T.A."/>
            <person name="Gao Y."/>
            <person name="Hammerbacher A."/>
            <person name="Kikkert J.R."/>
            <person name="Li Y."/>
            <person name="Li H."/>
            <person name="Li K."/>
            <person name="Li Q."/>
            <person name="Liu X."/>
            <person name="Ma X."/>
            <person name="Naidoo K."/>
            <person name="Pethybridge S.J."/>
            <person name="Sun J."/>
            <person name="Steenkamp E.T."/>
            <person name="van der Nest M.A."/>
            <person name="van Wyk S."/>
            <person name="Wingfield M.J."/>
            <person name="Xiong C."/>
            <person name="Yue Q."/>
            <person name="Zhang X."/>
        </authorList>
    </citation>
    <scope>NUCLEOTIDE SEQUENCE [LARGE SCALE GENOMIC DNA]</scope>
    <source>
        <strain evidence="2 3">BP 5553</strain>
    </source>
</reference>
<proteinExistence type="predicted"/>
<comment type="caution">
    <text evidence="2">The sequence shown here is derived from an EMBL/GenBank/DDBJ whole genome shotgun (WGS) entry which is preliminary data.</text>
</comment>
<keyword evidence="3" id="KW-1185">Reference proteome</keyword>
<dbReference type="STRING" id="2656787.A0A370U170"/>
<evidence type="ECO:0000313" key="3">
    <source>
        <dbReference type="Proteomes" id="UP000254866"/>
    </source>
</evidence>
<dbReference type="GeneID" id="43594345"/>
<evidence type="ECO:0000256" key="1">
    <source>
        <dbReference type="SAM" id="MobiDB-lite"/>
    </source>
</evidence>
<feature type="region of interest" description="Disordered" evidence="1">
    <location>
        <begin position="490"/>
        <end position="513"/>
    </location>
</feature>
<protein>
    <submittedName>
        <fullName evidence="2">Uncharacterized protein</fullName>
    </submittedName>
</protein>